<proteinExistence type="predicted"/>
<sequence>MVHPEPDRIQTGIANDAPVNRLLLPSTSLLDTQFTRTPLGFRFVRVYPFPFSVPLLPSLLEGFRSRSDKSLFLLTSRRGSPNFWYRGGPDEFPADVDKEFTKSE</sequence>
<evidence type="ECO:0000313" key="1">
    <source>
        <dbReference type="EMBL" id="KMU74665.1"/>
    </source>
</evidence>
<name>A0A0J8QRF0_COCIT</name>
<dbReference type="EMBL" id="DS268119">
    <property type="protein sequence ID" value="KMU74665.1"/>
    <property type="molecule type" value="Genomic_DNA"/>
</dbReference>
<evidence type="ECO:0000313" key="2">
    <source>
        <dbReference type="Proteomes" id="UP000054559"/>
    </source>
</evidence>
<gene>
    <name evidence="1" type="ORF">CISG_00595</name>
</gene>
<dbReference type="AlphaFoldDB" id="A0A0J8QRF0"/>
<reference evidence="2" key="1">
    <citation type="journal article" date="2010" name="Genome Res.">
        <title>Population genomic sequencing of Coccidioides fungi reveals recent hybridization and transposon control.</title>
        <authorList>
            <person name="Neafsey D.E."/>
            <person name="Barker B.M."/>
            <person name="Sharpton T.J."/>
            <person name="Stajich J.E."/>
            <person name="Park D.J."/>
            <person name="Whiston E."/>
            <person name="Hung C.-Y."/>
            <person name="McMahan C."/>
            <person name="White J."/>
            <person name="Sykes S."/>
            <person name="Heiman D."/>
            <person name="Young S."/>
            <person name="Zeng Q."/>
            <person name="Abouelleil A."/>
            <person name="Aftuck L."/>
            <person name="Bessette D."/>
            <person name="Brown A."/>
            <person name="FitzGerald M."/>
            <person name="Lui A."/>
            <person name="Macdonald J.P."/>
            <person name="Priest M."/>
            <person name="Orbach M.J."/>
            <person name="Galgiani J.N."/>
            <person name="Kirkland T.N."/>
            <person name="Cole G.T."/>
            <person name="Birren B.W."/>
            <person name="Henn M.R."/>
            <person name="Taylor J.W."/>
            <person name="Rounsley S.D."/>
        </authorList>
    </citation>
    <scope>NUCLEOTIDE SEQUENCE [LARGE SCALE GENOMIC DNA]</scope>
    <source>
        <strain evidence="2">RMSCC 3703</strain>
    </source>
</reference>
<protein>
    <submittedName>
        <fullName evidence="1">Uncharacterized protein</fullName>
    </submittedName>
</protein>
<organism evidence="1 2">
    <name type="scientific">Coccidioides immitis RMSCC 3703</name>
    <dbReference type="NCBI Taxonomy" id="454286"/>
    <lineage>
        <taxon>Eukaryota</taxon>
        <taxon>Fungi</taxon>
        <taxon>Dikarya</taxon>
        <taxon>Ascomycota</taxon>
        <taxon>Pezizomycotina</taxon>
        <taxon>Eurotiomycetes</taxon>
        <taxon>Eurotiomycetidae</taxon>
        <taxon>Onygenales</taxon>
        <taxon>Onygenaceae</taxon>
        <taxon>Coccidioides</taxon>
    </lineage>
</organism>
<accession>A0A0J8QRF0</accession>
<dbReference type="Proteomes" id="UP000054559">
    <property type="component" value="Unassembled WGS sequence"/>
</dbReference>